<dbReference type="CDD" id="cd00201">
    <property type="entry name" value="WW"/>
    <property type="match status" value="1"/>
</dbReference>
<name>A0AA35T8C6_GEOBA</name>
<feature type="region of interest" description="Disordered" evidence="1">
    <location>
        <begin position="20"/>
        <end position="331"/>
    </location>
</feature>
<proteinExistence type="predicted"/>
<feature type="region of interest" description="Disordered" evidence="1">
    <location>
        <begin position="363"/>
        <end position="389"/>
    </location>
</feature>
<evidence type="ECO:0000259" key="2">
    <source>
        <dbReference type="PROSITE" id="PS50020"/>
    </source>
</evidence>
<reference evidence="3" key="1">
    <citation type="submission" date="2023-03" db="EMBL/GenBank/DDBJ databases">
        <authorList>
            <person name="Steffen K."/>
            <person name="Cardenas P."/>
        </authorList>
    </citation>
    <scope>NUCLEOTIDE SEQUENCE</scope>
</reference>
<gene>
    <name evidence="3" type="ORF">GBAR_LOCUS24050</name>
</gene>
<dbReference type="Proteomes" id="UP001174909">
    <property type="component" value="Unassembled WGS sequence"/>
</dbReference>
<accession>A0AA35T8C6</accession>
<feature type="compositionally biased region" description="Basic and acidic residues" evidence="1">
    <location>
        <begin position="83"/>
        <end position="94"/>
    </location>
</feature>
<dbReference type="Gene3D" id="2.20.70.10">
    <property type="match status" value="1"/>
</dbReference>
<feature type="compositionally biased region" description="Polar residues" evidence="1">
    <location>
        <begin position="105"/>
        <end position="120"/>
    </location>
</feature>
<evidence type="ECO:0000313" key="4">
    <source>
        <dbReference type="Proteomes" id="UP001174909"/>
    </source>
</evidence>
<feature type="domain" description="WW" evidence="2">
    <location>
        <begin position="137"/>
        <end position="164"/>
    </location>
</feature>
<dbReference type="AlphaFoldDB" id="A0AA35T8C6"/>
<evidence type="ECO:0000256" key="1">
    <source>
        <dbReference type="SAM" id="MobiDB-lite"/>
    </source>
</evidence>
<dbReference type="EMBL" id="CASHTH010003319">
    <property type="protein sequence ID" value="CAI8043333.1"/>
    <property type="molecule type" value="Genomic_DNA"/>
</dbReference>
<dbReference type="SUPFAM" id="SSF51045">
    <property type="entry name" value="WW domain"/>
    <property type="match status" value="1"/>
</dbReference>
<feature type="compositionally biased region" description="Polar residues" evidence="1">
    <location>
        <begin position="511"/>
        <end position="524"/>
    </location>
</feature>
<comment type="caution">
    <text evidence="3">The sequence shown here is derived from an EMBL/GenBank/DDBJ whole genome shotgun (WGS) entry which is preliminary data.</text>
</comment>
<feature type="region of interest" description="Disordered" evidence="1">
    <location>
        <begin position="456"/>
        <end position="543"/>
    </location>
</feature>
<sequence length="732" mass="78524">MLELGRYPACVLPCHTTLTEDPVHRSMSDRKHSGSSRDVAKTDRRERSKPMRDHRHARSSAEDPTISSTRSGKSVSTNARNHPRAELRDSDAPRQIEAGSGGRQSQGSPAVNHVSSSKSNGGRKRVCEEEDEEGSVWVEHTSSSGRIYYYNKKNGVSQWERPPSMAKRTKTDDIPTKSTSSSSSGGNKHSSQSHSSPSHSHSSHSQHTSSSHSHSRGSGSHRGYSSSSTHHSSHHTSHSSQGHHDRMRERDRGHGSHRRSNRGSRSSSKSASVSPTSSGRGRGPHDKATPNRHPSSRPHHGGRGGSKRGSVSPRVSAAGKQQSSVSTVAVSPCTPSIPHGISQSLVATQQVINQTSAIIKHQQKLLSASGDPATPNTLSPPPSSSLSHPHARQKLVFQSNGPLSQEVMSGAGGVAVSTPSTTPLHNSVGPGTAVDMSPQMTGLENLHPLQRALLLQQQQQQHHQQQERMPEGPVRQSTPGTPLPSSGGGGGATPLSQPVQTPPFSALPPHLTSQVSHPGSPYSNSPSHTPSFTTPPPGVHLVSHPMVPGPFTPAGLPPSNSQPPVYQYSVPMVMPPNTPIPGIYMAEGGMVQTAAAAVGVAGGGRAYMTPATPVVPLRPPMSRLGRRRSSGVDEFASYPDHSQVESVASKTVPEIFSRTLAESWWSPAIETLQRQLDTSLREVLSRRTTEALYLHGRLRRSQLSLDSTRLRTNTRRERLLALECLVTEIDQR</sequence>
<dbReference type="PROSITE" id="PS01159">
    <property type="entry name" value="WW_DOMAIN_1"/>
    <property type="match status" value="1"/>
</dbReference>
<dbReference type="Pfam" id="PF00397">
    <property type="entry name" value="WW"/>
    <property type="match status" value="1"/>
</dbReference>
<organism evidence="3 4">
    <name type="scientific">Geodia barretti</name>
    <name type="common">Barrett's horny sponge</name>
    <dbReference type="NCBI Taxonomy" id="519541"/>
    <lineage>
        <taxon>Eukaryota</taxon>
        <taxon>Metazoa</taxon>
        <taxon>Porifera</taxon>
        <taxon>Demospongiae</taxon>
        <taxon>Heteroscleromorpha</taxon>
        <taxon>Tetractinellida</taxon>
        <taxon>Astrophorina</taxon>
        <taxon>Geodiidae</taxon>
        <taxon>Geodia</taxon>
    </lineage>
</organism>
<feature type="compositionally biased region" description="Basic residues" evidence="1">
    <location>
        <begin position="294"/>
        <end position="306"/>
    </location>
</feature>
<dbReference type="PROSITE" id="PS50020">
    <property type="entry name" value="WW_DOMAIN_2"/>
    <property type="match status" value="1"/>
</dbReference>
<feature type="compositionally biased region" description="Low complexity" evidence="1">
    <location>
        <begin position="263"/>
        <end position="279"/>
    </location>
</feature>
<feature type="compositionally biased region" description="Polar residues" evidence="1">
    <location>
        <begin position="319"/>
        <end position="329"/>
    </location>
</feature>
<feature type="compositionally biased region" description="Basic and acidic residues" evidence="1">
    <location>
        <begin position="38"/>
        <end position="51"/>
    </location>
</feature>
<dbReference type="InterPro" id="IPR001202">
    <property type="entry name" value="WW_dom"/>
</dbReference>
<feature type="compositionally biased region" description="Polar residues" evidence="1">
    <location>
        <begin position="65"/>
        <end position="80"/>
    </location>
</feature>
<keyword evidence="4" id="KW-1185">Reference proteome</keyword>
<feature type="compositionally biased region" description="Basic and acidic residues" evidence="1">
    <location>
        <begin position="242"/>
        <end position="254"/>
    </location>
</feature>
<feature type="region of interest" description="Disordered" evidence="1">
    <location>
        <begin position="406"/>
        <end position="439"/>
    </location>
</feature>
<dbReference type="InterPro" id="IPR036020">
    <property type="entry name" value="WW_dom_sf"/>
</dbReference>
<protein>
    <recommendedName>
        <fullName evidence="2">WW domain-containing protein</fullName>
    </recommendedName>
</protein>
<dbReference type="SMART" id="SM00456">
    <property type="entry name" value="WW"/>
    <property type="match status" value="1"/>
</dbReference>
<feature type="compositionally biased region" description="Low complexity" evidence="1">
    <location>
        <begin position="178"/>
        <end position="230"/>
    </location>
</feature>
<evidence type="ECO:0000313" key="3">
    <source>
        <dbReference type="EMBL" id="CAI8043333.1"/>
    </source>
</evidence>
<feature type="compositionally biased region" description="Basic and acidic residues" evidence="1">
    <location>
        <begin position="21"/>
        <end position="32"/>
    </location>
</feature>